<keyword evidence="5 9" id="KW-0560">Oxidoreductase</keyword>
<keyword evidence="3 7" id="KW-0479">Metal-binding</keyword>
<evidence type="ECO:0000256" key="3">
    <source>
        <dbReference type="ARBA" id="ARBA00022723"/>
    </source>
</evidence>
<dbReference type="SUPFAM" id="SSF50129">
    <property type="entry name" value="GroES-like"/>
    <property type="match status" value="1"/>
</dbReference>
<dbReference type="InterPro" id="IPR002328">
    <property type="entry name" value="ADH_Zn_CS"/>
</dbReference>
<reference evidence="9" key="1">
    <citation type="submission" date="2022-12" db="EMBL/GenBank/DDBJ databases">
        <title>Paraconexibacter alkalitolerans sp. nov. and Baekduia alba sp. nov., isolated from soil and emended description of the genera Paraconexibacter (Chun et al., 2020) and Baekduia (An et al., 2020).</title>
        <authorList>
            <person name="Vieira S."/>
            <person name="Huber K.J."/>
            <person name="Geppert A."/>
            <person name="Wolf J."/>
            <person name="Neumann-Schaal M."/>
            <person name="Muesken M."/>
            <person name="Overmann J."/>
        </authorList>
    </citation>
    <scope>NUCLEOTIDE SEQUENCE</scope>
    <source>
        <strain evidence="9">AEG42_29</strain>
    </source>
</reference>
<evidence type="ECO:0000256" key="7">
    <source>
        <dbReference type="RuleBase" id="RU361277"/>
    </source>
</evidence>
<keyword evidence="6" id="KW-0520">NAD</keyword>
<dbReference type="KEGG" id="parq:DSM112329_05413"/>
<keyword evidence="4 7" id="KW-0862">Zinc</keyword>
<dbReference type="InterPro" id="IPR013154">
    <property type="entry name" value="ADH-like_N"/>
</dbReference>
<accession>A0AAU7B3R8</accession>
<dbReference type="PANTHER" id="PTHR43880">
    <property type="entry name" value="ALCOHOL DEHYDROGENASE"/>
    <property type="match status" value="1"/>
</dbReference>
<dbReference type="CDD" id="cd08279">
    <property type="entry name" value="Zn_ADH_class_III"/>
    <property type="match status" value="1"/>
</dbReference>
<comment type="similarity">
    <text evidence="2 7">Belongs to the zinc-containing alcohol dehydrogenase family.</text>
</comment>
<protein>
    <submittedName>
        <fullName evidence="9">NDMA-dependent alcohol dehydrogenase</fullName>
        <ecNumber evidence="9">1.1.99.36</ecNumber>
    </submittedName>
</protein>
<dbReference type="Pfam" id="PF00107">
    <property type="entry name" value="ADH_zinc_N"/>
    <property type="match status" value="1"/>
</dbReference>
<evidence type="ECO:0000259" key="8">
    <source>
        <dbReference type="SMART" id="SM00829"/>
    </source>
</evidence>
<evidence type="ECO:0000313" key="9">
    <source>
        <dbReference type="EMBL" id="XAY08512.1"/>
    </source>
</evidence>
<dbReference type="InterPro" id="IPR013149">
    <property type="entry name" value="ADH-like_C"/>
</dbReference>
<evidence type="ECO:0000256" key="5">
    <source>
        <dbReference type="ARBA" id="ARBA00023002"/>
    </source>
</evidence>
<dbReference type="InterPro" id="IPR036291">
    <property type="entry name" value="NAD(P)-bd_dom_sf"/>
</dbReference>
<dbReference type="Gene3D" id="3.40.50.720">
    <property type="entry name" value="NAD(P)-binding Rossmann-like Domain"/>
    <property type="match status" value="1"/>
</dbReference>
<evidence type="ECO:0000256" key="4">
    <source>
        <dbReference type="ARBA" id="ARBA00022833"/>
    </source>
</evidence>
<dbReference type="Gene3D" id="3.90.180.10">
    <property type="entry name" value="Medium-chain alcohol dehydrogenases, catalytic domain"/>
    <property type="match status" value="1"/>
</dbReference>
<dbReference type="Pfam" id="PF08240">
    <property type="entry name" value="ADH_N"/>
    <property type="match status" value="1"/>
</dbReference>
<evidence type="ECO:0000256" key="1">
    <source>
        <dbReference type="ARBA" id="ARBA00001947"/>
    </source>
</evidence>
<feature type="domain" description="Enoyl reductase (ER)" evidence="8">
    <location>
        <begin position="11"/>
        <end position="365"/>
    </location>
</feature>
<name>A0AAU7B3R8_9ACTN</name>
<gene>
    <name evidence="9" type="ORF">DSM112329_05413</name>
</gene>
<evidence type="ECO:0000256" key="6">
    <source>
        <dbReference type="ARBA" id="ARBA00023027"/>
    </source>
</evidence>
<dbReference type="EC" id="1.1.99.36" evidence="9"/>
<organism evidence="9">
    <name type="scientific">Paraconexibacter sp. AEG42_29</name>
    <dbReference type="NCBI Taxonomy" id="2997339"/>
    <lineage>
        <taxon>Bacteria</taxon>
        <taxon>Bacillati</taxon>
        <taxon>Actinomycetota</taxon>
        <taxon>Thermoleophilia</taxon>
        <taxon>Solirubrobacterales</taxon>
        <taxon>Paraconexibacteraceae</taxon>
        <taxon>Paraconexibacter</taxon>
    </lineage>
</organism>
<dbReference type="InterPro" id="IPR011032">
    <property type="entry name" value="GroES-like_sf"/>
</dbReference>
<evidence type="ECO:0000256" key="2">
    <source>
        <dbReference type="ARBA" id="ARBA00008072"/>
    </source>
</evidence>
<dbReference type="PROSITE" id="PS00059">
    <property type="entry name" value="ADH_ZINC"/>
    <property type="match status" value="1"/>
</dbReference>
<dbReference type="GO" id="GO:0005829">
    <property type="term" value="C:cytosol"/>
    <property type="evidence" value="ECO:0007669"/>
    <property type="project" value="TreeGrafter"/>
</dbReference>
<dbReference type="FunFam" id="3.40.50.720:FF:000003">
    <property type="entry name" value="S-(hydroxymethyl)glutathione dehydrogenase"/>
    <property type="match status" value="1"/>
</dbReference>
<dbReference type="GO" id="GO:0008270">
    <property type="term" value="F:zinc ion binding"/>
    <property type="evidence" value="ECO:0007669"/>
    <property type="project" value="InterPro"/>
</dbReference>
<dbReference type="InterPro" id="IPR020843">
    <property type="entry name" value="ER"/>
</dbReference>
<dbReference type="PANTHER" id="PTHR43880:SF12">
    <property type="entry name" value="ALCOHOL DEHYDROGENASE CLASS-3"/>
    <property type="match status" value="1"/>
</dbReference>
<dbReference type="GO" id="GO:0051903">
    <property type="term" value="F:S-(hydroxymethyl)glutathione dehydrogenase [NAD(P)+] activity"/>
    <property type="evidence" value="ECO:0007669"/>
    <property type="project" value="TreeGrafter"/>
</dbReference>
<comment type="cofactor">
    <cofactor evidence="1 7">
        <name>Zn(2+)</name>
        <dbReference type="ChEBI" id="CHEBI:29105"/>
    </cofactor>
</comment>
<dbReference type="AlphaFoldDB" id="A0AAU7B3R8"/>
<dbReference type="SUPFAM" id="SSF51735">
    <property type="entry name" value="NAD(P)-binding Rossmann-fold domains"/>
    <property type="match status" value="1"/>
</dbReference>
<dbReference type="EMBL" id="CP114014">
    <property type="protein sequence ID" value="XAY08512.1"/>
    <property type="molecule type" value="Genomic_DNA"/>
</dbReference>
<proteinExistence type="inferred from homology"/>
<dbReference type="GO" id="GO:0046294">
    <property type="term" value="P:formaldehyde catabolic process"/>
    <property type="evidence" value="ECO:0007669"/>
    <property type="project" value="TreeGrafter"/>
</dbReference>
<dbReference type="SMART" id="SM00829">
    <property type="entry name" value="PKS_ER"/>
    <property type="match status" value="1"/>
</dbReference>
<sequence length="369" mass="37496">MSLAAVCTALGEPLEVMDLELAAPRAGEVRVRIGAAGICASDVSVRDGKLPSPLPIVLGHEAAGTVTAVGPGVTTIHEGDHVVIAAMPQCGECFRCARGQHSLCEQGDPVLRTGALLDGTTRLRAGDGRAVHQMVATGTFAEEVVVPVMSVVRIPSDVPFVPASLIGCGVLTGAGSALNAASIRPDDTVVVIGCGSVGLAALQGARLAGAGRLIAVDVVPAKLKLAADLGAAETIDSREQDAVAAIRDLTDGRGADVVIECVGVQPTVDAAIRMTGKGGEVVFVGAGGPDVRIDVRHFGGLVGSAKTFRGVLFGSAEIQRDVTRIVEAYKAGSFELDRLVSRTFTLEEVNAGIAALGAGDVVSAVIEFN</sequence>